<dbReference type="InterPro" id="IPR010386">
    <property type="entry name" value="tRNA-Hydrxlase_MiaE"/>
</dbReference>
<dbReference type="InterPro" id="IPR012347">
    <property type="entry name" value="Ferritin-like"/>
</dbReference>
<dbReference type="AlphaFoldDB" id="A0A917JNK5"/>
<accession>A0A917JNK5</accession>
<dbReference type="EMBL" id="BMPZ01000002">
    <property type="protein sequence ID" value="GGI75149.1"/>
    <property type="molecule type" value="Genomic_DNA"/>
</dbReference>
<dbReference type="NCBIfam" id="NF047790">
    <property type="entry name" value="tRNAmsioHdxaseMiaE"/>
    <property type="match status" value="1"/>
</dbReference>
<dbReference type="Proteomes" id="UP000613743">
    <property type="component" value="Unassembled WGS sequence"/>
</dbReference>
<dbReference type="PIRSF" id="PIRSF020736">
    <property type="entry name" value="MiaE"/>
    <property type="match status" value="1"/>
</dbReference>
<gene>
    <name evidence="1" type="primary">miaE</name>
    <name evidence="1" type="ORF">GCM10009332_10780</name>
</gene>
<dbReference type="SUPFAM" id="SSF47240">
    <property type="entry name" value="Ferritin-like"/>
    <property type="match status" value="1"/>
</dbReference>
<dbReference type="Pfam" id="PF06175">
    <property type="entry name" value="MiaE"/>
    <property type="match status" value="1"/>
</dbReference>
<dbReference type="RefSeq" id="WP_188918642.1">
    <property type="nucleotide sequence ID" value="NZ_BMPZ01000002.1"/>
</dbReference>
<dbReference type="PANTHER" id="PTHR42637:SF1">
    <property type="entry name" value="TRNA 2-(METHYLSULFANYL)-N(6)-ISOPENTENYLADENOSINE(37) HYDROXYLASE"/>
    <property type="match status" value="1"/>
</dbReference>
<comment type="caution">
    <text evidence="1">The sequence shown here is derived from an EMBL/GenBank/DDBJ whole genome shotgun (WGS) entry which is preliminary data.</text>
</comment>
<evidence type="ECO:0000313" key="1">
    <source>
        <dbReference type="EMBL" id="GGI75149.1"/>
    </source>
</evidence>
<name>A0A917JNK5_9GAMM</name>
<organism evidence="1 2">
    <name type="scientific">Shewanella gelidii</name>
    <dbReference type="NCBI Taxonomy" id="1642821"/>
    <lineage>
        <taxon>Bacteria</taxon>
        <taxon>Pseudomonadati</taxon>
        <taxon>Pseudomonadota</taxon>
        <taxon>Gammaproteobacteria</taxon>
        <taxon>Alteromonadales</taxon>
        <taxon>Shewanellaceae</taxon>
        <taxon>Shewanella</taxon>
    </lineage>
</organism>
<sequence length="255" mass="29431">MDQLLSPILDFLKCETPEAWVEEARRSERLNLLLVDHCNCELKAAQTALLLMRKYAVDESSQAELVAWAKPYERFIYDKSRDQSNFLAQMARQHSFAGRLKPKAGVQFGDVLIEKMVRLVKEEFHHFYQVLEIMQSRDMAYQNIRSGHYAKGLMKHVRTFEPAALIDKLIIGALIEARSCERFAKIAPFLPEDLTRFYISLLRSESRHFQDYIALAEQVAGCDIGERVTYFATLEADLILAPDDEFRFHSGTPHV</sequence>
<protein>
    <submittedName>
        <fullName evidence="1">tRNA-(Ms[2]io[6]A)-hydroxylase</fullName>
    </submittedName>
</protein>
<dbReference type="PANTHER" id="PTHR42637">
    <property type="entry name" value="TRNA-(MS[2]IO[6]A)-HYDROXYLASE"/>
    <property type="match status" value="1"/>
</dbReference>
<reference evidence="1" key="1">
    <citation type="journal article" date="2014" name="Int. J. Syst. Evol. Microbiol.">
        <title>Complete genome sequence of Corynebacterium casei LMG S-19264T (=DSM 44701T), isolated from a smear-ripened cheese.</title>
        <authorList>
            <consortium name="US DOE Joint Genome Institute (JGI-PGF)"/>
            <person name="Walter F."/>
            <person name="Albersmeier A."/>
            <person name="Kalinowski J."/>
            <person name="Ruckert C."/>
        </authorList>
    </citation>
    <scope>NUCLEOTIDE SEQUENCE</scope>
    <source>
        <strain evidence="1">JCM 30804</strain>
    </source>
</reference>
<proteinExistence type="predicted"/>
<dbReference type="GO" id="GO:0045301">
    <property type="term" value="F:tRNA 2-(methylsulfanyl)-N(6)-isopentenyladenosine(37) hydroxylase activity"/>
    <property type="evidence" value="ECO:0007669"/>
    <property type="project" value="InterPro"/>
</dbReference>
<reference evidence="1" key="2">
    <citation type="submission" date="2020-09" db="EMBL/GenBank/DDBJ databases">
        <authorList>
            <person name="Sun Q."/>
            <person name="Ohkuma M."/>
        </authorList>
    </citation>
    <scope>NUCLEOTIDE SEQUENCE</scope>
    <source>
        <strain evidence="1">JCM 30804</strain>
    </source>
</reference>
<dbReference type="InterPro" id="IPR009078">
    <property type="entry name" value="Ferritin-like_SF"/>
</dbReference>
<keyword evidence="2" id="KW-1185">Reference proteome</keyword>
<dbReference type="Gene3D" id="1.20.1260.10">
    <property type="match status" value="1"/>
</dbReference>
<dbReference type="GO" id="GO:0006400">
    <property type="term" value="P:tRNA modification"/>
    <property type="evidence" value="ECO:0007669"/>
    <property type="project" value="InterPro"/>
</dbReference>
<evidence type="ECO:0000313" key="2">
    <source>
        <dbReference type="Proteomes" id="UP000613743"/>
    </source>
</evidence>